<organism evidence="2 3">
    <name type="scientific">Vallitalea longa</name>
    <dbReference type="NCBI Taxonomy" id="2936439"/>
    <lineage>
        <taxon>Bacteria</taxon>
        <taxon>Bacillati</taxon>
        <taxon>Bacillota</taxon>
        <taxon>Clostridia</taxon>
        <taxon>Lachnospirales</taxon>
        <taxon>Vallitaleaceae</taxon>
        <taxon>Vallitalea</taxon>
    </lineage>
</organism>
<name>A0A9W5YFB2_9FIRM</name>
<gene>
    <name evidence="2" type="ORF">SH1V18_37330</name>
</gene>
<sequence>MKTKTILALFMIFILLLCGCQNDYNNEEITYSDTLTFTYTFENSRDGWMGGLDDSSNNHHNKGIYLNCGLENMYTTKKISSKEGLLPLTSYKVNMTFDISSTLSSNNTIPLNKIVVNAGVVNVQPDIELIQKGNNKYFFISPNNEFDDPNTKLISLGNIDITDKSTNNRNASKNFEQTFNAFTNSNGDLWIIIGVDSDYEGTDTLFLDNINVNIERENATFS</sequence>
<protein>
    <submittedName>
        <fullName evidence="2">Uncharacterized protein</fullName>
    </submittedName>
</protein>
<keyword evidence="3" id="KW-1185">Reference proteome</keyword>
<feature type="signal peptide" evidence="1">
    <location>
        <begin position="1"/>
        <end position="23"/>
    </location>
</feature>
<dbReference type="RefSeq" id="WP_281818125.1">
    <property type="nucleotide sequence ID" value="NZ_BRLB01000015.1"/>
</dbReference>
<dbReference type="Proteomes" id="UP001144256">
    <property type="component" value="Unassembled WGS sequence"/>
</dbReference>
<dbReference type="EMBL" id="BRLB01000015">
    <property type="protein sequence ID" value="GKX31253.1"/>
    <property type="molecule type" value="Genomic_DNA"/>
</dbReference>
<evidence type="ECO:0000313" key="3">
    <source>
        <dbReference type="Proteomes" id="UP001144256"/>
    </source>
</evidence>
<comment type="caution">
    <text evidence="2">The sequence shown here is derived from an EMBL/GenBank/DDBJ whole genome shotgun (WGS) entry which is preliminary data.</text>
</comment>
<keyword evidence="1" id="KW-0732">Signal</keyword>
<dbReference type="AlphaFoldDB" id="A0A9W5YFB2"/>
<dbReference type="PROSITE" id="PS51257">
    <property type="entry name" value="PROKAR_LIPOPROTEIN"/>
    <property type="match status" value="1"/>
</dbReference>
<evidence type="ECO:0000313" key="2">
    <source>
        <dbReference type="EMBL" id="GKX31253.1"/>
    </source>
</evidence>
<accession>A0A9W5YFB2</accession>
<evidence type="ECO:0000256" key="1">
    <source>
        <dbReference type="SAM" id="SignalP"/>
    </source>
</evidence>
<proteinExistence type="predicted"/>
<reference evidence="2" key="1">
    <citation type="submission" date="2022-06" db="EMBL/GenBank/DDBJ databases">
        <title>Vallitalea longa sp. nov., an anaerobic bacterium isolated from marine sediment.</title>
        <authorList>
            <person name="Hirano S."/>
            <person name="Terahara T."/>
            <person name="Mori K."/>
            <person name="Hamada M."/>
            <person name="Matsumoto R."/>
            <person name="Kobayashi T."/>
        </authorList>
    </citation>
    <scope>NUCLEOTIDE SEQUENCE</scope>
    <source>
        <strain evidence="2">SH18-1</strain>
    </source>
</reference>
<feature type="chain" id="PRO_5040961772" evidence="1">
    <location>
        <begin position="24"/>
        <end position="222"/>
    </location>
</feature>